<keyword evidence="4" id="KW-0285">Flavoprotein</keyword>
<dbReference type="GO" id="GO:0071949">
    <property type="term" value="F:FAD binding"/>
    <property type="evidence" value="ECO:0007669"/>
    <property type="project" value="InterPro"/>
</dbReference>
<dbReference type="InterPro" id="IPR002938">
    <property type="entry name" value="FAD-bd"/>
</dbReference>
<feature type="transmembrane region" description="Helical" evidence="11">
    <location>
        <begin position="23"/>
        <end position="41"/>
    </location>
</feature>
<feature type="transmembrane region" description="Helical" evidence="11">
    <location>
        <begin position="83"/>
        <end position="100"/>
    </location>
</feature>
<keyword evidence="5 11" id="KW-0812">Transmembrane</keyword>
<proteinExistence type="inferred from homology"/>
<dbReference type="SUPFAM" id="SSF51905">
    <property type="entry name" value="FAD/NAD(P)-binding domain"/>
    <property type="match status" value="1"/>
</dbReference>
<dbReference type="Pfam" id="PF01494">
    <property type="entry name" value="FAD_binding_3"/>
    <property type="match status" value="1"/>
</dbReference>
<evidence type="ECO:0000256" key="9">
    <source>
        <dbReference type="ARBA" id="ARBA00023136"/>
    </source>
</evidence>
<feature type="transmembrane region" description="Helical" evidence="11">
    <location>
        <begin position="209"/>
        <end position="228"/>
    </location>
</feature>
<dbReference type="Proteomes" id="UP001213681">
    <property type="component" value="Unassembled WGS sequence"/>
</dbReference>
<dbReference type="GO" id="GO:0016020">
    <property type="term" value="C:membrane"/>
    <property type="evidence" value="ECO:0007669"/>
    <property type="project" value="UniProtKB-SubCell"/>
</dbReference>
<comment type="similarity">
    <text evidence="2">Belongs to the paxB family.</text>
</comment>
<dbReference type="Pfam" id="PF25129">
    <property type="entry name" value="Pyr4-TMTC"/>
    <property type="match status" value="1"/>
</dbReference>
<evidence type="ECO:0000259" key="12">
    <source>
        <dbReference type="Pfam" id="PF01494"/>
    </source>
</evidence>
<keyword evidence="14" id="KW-1185">Reference proteome</keyword>
<comment type="subcellular location">
    <subcellularLocation>
        <location evidence="1">Membrane</location>
        <topology evidence="1">Multi-pass membrane protein</topology>
    </subcellularLocation>
</comment>
<dbReference type="InterPro" id="IPR036188">
    <property type="entry name" value="FAD/NAD-bd_sf"/>
</dbReference>
<keyword evidence="10" id="KW-0456">Lyase</keyword>
<organism evidence="13 14">
    <name type="scientific">Penicillium daleae</name>
    <dbReference type="NCBI Taxonomy" id="63821"/>
    <lineage>
        <taxon>Eukaryota</taxon>
        <taxon>Fungi</taxon>
        <taxon>Dikarya</taxon>
        <taxon>Ascomycota</taxon>
        <taxon>Pezizomycotina</taxon>
        <taxon>Eurotiomycetes</taxon>
        <taxon>Eurotiomycetidae</taxon>
        <taxon>Eurotiales</taxon>
        <taxon>Aspergillaceae</taxon>
        <taxon>Penicillium</taxon>
    </lineage>
</organism>
<evidence type="ECO:0000256" key="11">
    <source>
        <dbReference type="SAM" id="Phobius"/>
    </source>
</evidence>
<evidence type="ECO:0000256" key="2">
    <source>
        <dbReference type="ARBA" id="ARBA00006757"/>
    </source>
</evidence>
<dbReference type="GO" id="GO:0004497">
    <property type="term" value="F:monooxygenase activity"/>
    <property type="evidence" value="ECO:0007669"/>
    <property type="project" value="UniProtKB-KW"/>
</dbReference>
<protein>
    <submittedName>
        <fullName evidence="13">MonooxygenaseFAD-binding</fullName>
    </submittedName>
</protein>
<evidence type="ECO:0000256" key="4">
    <source>
        <dbReference type="ARBA" id="ARBA00022630"/>
    </source>
</evidence>
<feature type="domain" description="FAD-binding" evidence="12">
    <location>
        <begin position="263"/>
        <end position="607"/>
    </location>
</feature>
<dbReference type="RefSeq" id="XP_056771245.1">
    <property type="nucleotide sequence ID" value="XM_056903478.1"/>
</dbReference>
<dbReference type="Gene3D" id="3.50.50.60">
    <property type="entry name" value="FAD/NAD(P)-binding domain"/>
    <property type="match status" value="1"/>
</dbReference>
<keyword evidence="6" id="KW-0274">FAD</keyword>
<keyword evidence="13" id="KW-0503">Monooxygenase</keyword>
<evidence type="ECO:0000256" key="1">
    <source>
        <dbReference type="ARBA" id="ARBA00004141"/>
    </source>
</evidence>
<reference evidence="13" key="1">
    <citation type="submission" date="2022-12" db="EMBL/GenBank/DDBJ databases">
        <authorList>
            <person name="Petersen C."/>
        </authorList>
    </citation>
    <scope>NUCLEOTIDE SEQUENCE</scope>
    <source>
        <strain evidence="13">IBT 16125</strain>
    </source>
</reference>
<keyword evidence="8" id="KW-0560">Oxidoreductase</keyword>
<feature type="transmembrane region" description="Helical" evidence="11">
    <location>
        <begin position="174"/>
        <end position="194"/>
    </location>
</feature>
<dbReference type="PANTHER" id="PTHR47356">
    <property type="entry name" value="FAD-DEPENDENT MONOOXYGENASE ASQG-RELATED"/>
    <property type="match status" value="1"/>
</dbReference>
<evidence type="ECO:0000256" key="5">
    <source>
        <dbReference type="ARBA" id="ARBA00022692"/>
    </source>
</evidence>
<dbReference type="InterPro" id="IPR039020">
    <property type="entry name" value="PaxB-like"/>
</dbReference>
<comment type="similarity">
    <text evidence="3">Belongs to the paxM FAD-dependent monooxygenase family.</text>
</comment>
<dbReference type="GO" id="GO:0016829">
    <property type="term" value="F:lyase activity"/>
    <property type="evidence" value="ECO:0007669"/>
    <property type="project" value="UniProtKB-KW"/>
</dbReference>
<dbReference type="AlphaFoldDB" id="A0AAD6G743"/>
<feature type="transmembrane region" description="Helical" evidence="11">
    <location>
        <begin position="139"/>
        <end position="162"/>
    </location>
</feature>
<comment type="caution">
    <text evidence="13">The sequence shown here is derived from an EMBL/GenBank/DDBJ whole genome shotgun (WGS) entry which is preliminary data.</text>
</comment>
<evidence type="ECO:0000313" key="13">
    <source>
        <dbReference type="EMBL" id="KAJ5464398.1"/>
    </source>
</evidence>
<evidence type="ECO:0000256" key="8">
    <source>
        <dbReference type="ARBA" id="ARBA00023002"/>
    </source>
</evidence>
<name>A0AAD6G743_9EURO</name>
<dbReference type="InterPro" id="IPR050562">
    <property type="entry name" value="FAD_mOase_fung"/>
</dbReference>
<evidence type="ECO:0000256" key="6">
    <source>
        <dbReference type="ARBA" id="ARBA00022827"/>
    </source>
</evidence>
<evidence type="ECO:0000313" key="14">
    <source>
        <dbReference type="Proteomes" id="UP001213681"/>
    </source>
</evidence>
<evidence type="ECO:0000256" key="10">
    <source>
        <dbReference type="ARBA" id="ARBA00023239"/>
    </source>
</evidence>
<keyword evidence="9 11" id="KW-0472">Membrane</keyword>
<dbReference type="EMBL" id="JAPVEA010000001">
    <property type="protein sequence ID" value="KAJ5464398.1"/>
    <property type="molecule type" value="Genomic_DNA"/>
</dbReference>
<evidence type="ECO:0000256" key="3">
    <source>
        <dbReference type="ARBA" id="ARBA00007992"/>
    </source>
</evidence>
<gene>
    <name evidence="13" type="ORF">N7458_000084</name>
</gene>
<dbReference type="PANTHER" id="PTHR47356:SF2">
    <property type="entry name" value="FAD-BINDING DOMAIN-CONTAINING PROTEIN-RELATED"/>
    <property type="match status" value="1"/>
</dbReference>
<dbReference type="GeneID" id="81593721"/>
<keyword evidence="7 11" id="KW-1133">Transmembrane helix</keyword>
<reference evidence="13" key="2">
    <citation type="journal article" date="2023" name="IMA Fungus">
        <title>Comparative genomic study of the Penicillium genus elucidates a diverse pangenome and 15 lateral gene transfer events.</title>
        <authorList>
            <person name="Petersen C."/>
            <person name="Sorensen T."/>
            <person name="Nielsen M.R."/>
            <person name="Sondergaard T.E."/>
            <person name="Sorensen J.L."/>
            <person name="Fitzpatrick D.A."/>
            <person name="Frisvad J.C."/>
            <person name="Nielsen K.L."/>
        </authorList>
    </citation>
    <scope>NUCLEOTIDE SEQUENCE</scope>
    <source>
        <strain evidence="13">IBT 16125</strain>
    </source>
</reference>
<evidence type="ECO:0000256" key="7">
    <source>
        <dbReference type="ARBA" id="ARBA00022989"/>
    </source>
</evidence>
<sequence length="728" mass="82084">MENGFAATIILQNRDVFASLAEFLRILAGICWTLNYFSMLYTSWRHKLPSTGIFPLCCDVAWEYVYAFVYPSASAHWQGGVRVWFMVHCVVIIFITKYAPNEWTNMPFIRRYIWLVYGIVILGFTAGQLAFATEVGPELGFFYGGVLCQTLASLGPICQIISRNSTRGASILTWLLRAIATFGGFIKLSIYYFIGRDEGPWFESPMCKFYIGLTLILDFTYPFCYYFIKRQESARAAVEMKKANRPFHLDCGEILAMENAKPKVIIVGGSITGLTLAHCLSKAGIDHIVLEKRAEIAPQEGAFIGLWPNGAQVLQQLGLYESLETLTVPVHRMHISYPDGFSFSSLLPKGIHDRLKYPIVSLDRKKVLEVLYEYYPDKSKIITNKKVLKVQLSGQGAIALTDDGQKYHGSLIVGADGVHSQIRSEMWRLADMMNPGLITEMERNRMCLPSKVVKTSLTVEYACVFGISLPIDGLRGGEHVNRYGDKFCVITFHGKGDRVFWFIIQKLDQAYTYPDAPRYSTKDAAALCHKLRDVKILEDVSVGDLWKTRQIATMTALEEGMFEIWHFNRIVLLGDSTHKMAPNIGQGANTAIEDAAVLSSLLNRLIQKGSMENPSNFMIENLLSEYRKLRFERVKSTCARAEFGARFHTRDDWLKAWVGRHIFPHIDRLIETQASNVLIGGGTIDFLPIPERTTGKSTIKWPDGGSPPGTYGLCFGSPAFWLFCFFQV</sequence>
<accession>A0AAD6G743</accession>
<dbReference type="PRINTS" id="PR00420">
    <property type="entry name" value="RNGMNOXGNASE"/>
</dbReference>
<feature type="transmembrane region" description="Helical" evidence="11">
    <location>
        <begin position="112"/>
        <end position="133"/>
    </location>
</feature>